<name>A0A1V9A809_SACPI</name>
<comment type="caution">
    <text evidence="3">The sequence shown here is derived from an EMBL/GenBank/DDBJ whole genome shotgun (WGS) entry which is preliminary data.</text>
</comment>
<accession>A0A1V9A809</accession>
<dbReference type="PANTHER" id="PTHR35174:SF3">
    <property type="entry name" value="BLL7171 PROTEIN"/>
    <property type="match status" value="1"/>
</dbReference>
<dbReference type="SUPFAM" id="SSF54909">
    <property type="entry name" value="Dimeric alpha+beta barrel"/>
    <property type="match status" value="1"/>
</dbReference>
<keyword evidence="4" id="KW-1185">Reference proteome</keyword>
<dbReference type="STRING" id="1962155.B1813_11565"/>
<organism evidence="3 4">
    <name type="scientific">Saccharomonospora piscinae</name>
    <dbReference type="NCBI Taxonomy" id="687388"/>
    <lineage>
        <taxon>Bacteria</taxon>
        <taxon>Bacillati</taxon>
        <taxon>Actinomycetota</taxon>
        <taxon>Actinomycetes</taxon>
        <taxon>Pseudonocardiales</taxon>
        <taxon>Pseudonocardiaceae</taxon>
        <taxon>Saccharomonospora</taxon>
    </lineage>
</organism>
<evidence type="ECO:0000256" key="1">
    <source>
        <dbReference type="ARBA" id="ARBA00007689"/>
    </source>
</evidence>
<gene>
    <name evidence="3" type="ORF">B1813_11565</name>
</gene>
<comment type="similarity">
    <text evidence="1">Belongs to the YciI family.</text>
</comment>
<reference evidence="3 4" key="1">
    <citation type="submission" date="2017-02" db="EMBL/GenBank/DDBJ databases">
        <title>Draft genome of Saccharomonospora sp. 154.</title>
        <authorList>
            <person name="Alonso-Carmona G.S."/>
            <person name="De La Haba R."/>
            <person name="Vera-Gargallo B."/>
            <person name="Sandoval-Trujillo A.H."/>
            <person name="Ramirez-Duran N."/>
            <person name="Ventosa A."/>
        </authorList>
    </citation>
    <scope>NUCLEOTIDE SEQUENCE [LARGE SCALE GENOMIC DNA]</scope>
    <source>
        <strain evidence="3 4">LRS4.154</strain>
    </source>
</reference>
<dbReference type="InterPro" id="IPR011008">
    <property type="entry name" value="Dimeric_a/b-barrel"/>
</dbReference>
<evidence type="ECO:0000259" key="2">
    <source>
        <dbReference type="Pfam" id="PF03795"/>
    </source>
</evidence>
<dbReference type="Proteomes" id="UP000192591">
    <property type="component" value="Unassembled WGS sequence"/>
</dbReference>
<dbReference type="Gene3D" id="3.30.70.1060">
    <property type="entry name" value="Dimeric alpha+beta barrel"/>
    <property type="match status" value="1"/>
</dbReference>
<dbReference type="InterPro" id="IPR005545">
    <property type="entry name" value="YCII"/>
</dbReference>
<sequence>MLIMRGISELVEALSTQQRDDIVAGHGRFTEAMKRTGEFVSTHALADTDDSTVVSVSDGDTAVRRGPFHPSEVSMGGYYIVDCADRDRAHAVAAMIPDARLDGVGIEVRPIVYSDAAN</sequence>
<dbReference type="AlphaFoldDB" id="A0A1V9A809"/>
<protein>
    <recommendedName>
        <fullName evidence="2">YCII-related domain-containing protein</fullName>
    </recommendedName>
</protein>
<feature type="domain" description="YCII-related" evidence="2">
    <location>
        <begin position="12"/>
        <end position="111"/>
    </location>
</feature>
<proteinExistence type="inferred from homology"/>
<dbReference type="Pfam" id="PF03795">
    <property type="entry name" value="YCII"/>
    <property type="match status" value="1"/>
</dbReference>
<evidence type="ECO:0000313" key="4">
    <source>
        <dbReference type="Proteomes" id="UP000192591"/>
    </source>
</evidence>
<dbReference type="PANTHER" id="PTHR35174">
    <property type="entry name" value="BLL7171 PROTEIN-RELATED"/>
    <property type="match status" value="1"/>
</dbReference>
<dbReference type="EMBL" id="MWIH01000005">
    <property type="protein sequence ID" value="OQO93221.1"/>
    <property type="molecule type" value="Genomic_DNA"/>
</dbReference>
<evidence type="ECO:0000313" key="3">
    <source>
        <dbReference type="EMBL" id="OQO93221.1"/>
    </source>
</evidence>